<sequence>MNNNEKVFTTEWLGRTLTFKTGQLAKQANAAVTVQYGETVVLATVVEAKESRENIDFFPLMVDFEERLYAAGIIKGSKWIKREGRPSEEAVLT</sequence>
<dbReference type="EMBL" id="LBXO01000019">
    <property type="protein sequence ID" value="KKR32895.1"/>
    <property type="molecule type" value="Genomic_DNA"/>
</dbReference>
<dbReference type="GO" id="GO:0004654">
    <property type="term" value="F:polyribonucleotide nucleotidyltransferase activity"/>
    <property type="evidence" value="ECO:0007669"/>
    <property type="project" value="InterPro"/>
</dbReference>
<feature type="domain" description="Exoribonuclease phosphorolytic" evidence="2">
    <location>
        <begin position="15"/>
        <end position="92"/>
    </location>
</feature>
<dbReference type="GO" id="GO:0006402">
    <property type="term" value="P:mRNA catabolic process"/>
    <property type="evidence" value="ECO:0007669"/>
    <property type="project" value="InterPro"/>
</dbReference>
<dbReference type="Proteomes" id="UP000034137">
    <property type="component" value="Unassembled WGS sequence"/>
</dbReference>
<evidence type="ECO:0000313" key="3">
    <source>
        <dbReference type="EMBL" id="KKR32895.1"/>
    </source>
</evidence>
<dbReference type="PANTHER" id="PTHR11252:SF0">
    <property type="entry name" value="POLYRIBONUCLEOTIDE NUCLEOTIDYLTRANSFERASE 1, MITOCHONDRIAL"/>
    <property type="match status" value="1"/>
</dbReference>
<gene>
    <name evidence="3" type="ORF">UT64_C0019G0001</name>
</gene>
<accession>A0A0G0SDW0</accession>
<dbReference type="SUPFAM" id="SSF54211">
    <property type="entry name" value="Ribosomal protein S5 domain 2-like"/>
    <property type="match status" value="1"/>
</dbReference>
<keyword evidence="1" id="KW-0694">RNA-binding</keyword>
<dbReference type="Pfam" id="PF01138">
    <property type="entry name" value="RNase_PH"/>
    <property type="match status" value="1"/>
</dbReference>
<dbReference type="InterPro" id="IPR027408">
    <property type="entry name" value="PNPase/RNase_PH_dom_sf"/>
</dbReference>
<dbReference type="InterPro" id="IPR012162">
    <property type="entry name" value="PNPase"/>
</dbReference>
<dbReference type="PANTHER" id="PTHR11252">
    <property type="entry name" value="POLYRIBONUCLEOTIDE NUCLEOTIDYLTRANSFERASE"/>
    <property type="match status" value="1"/>
</dbReference>
<name>A0A0G0SDW0_9BACT</name>
<organism evidence="3 4">
    <name type="scientific">Candidatus Falkowbacteria bacterium GW2011_GWF2_39_8</name>
    <dbReference type="NCBI Taxonomy" id="1618642"/>
    <lineage>
        <taxon>Bacteria</taxon>
        <taxon>Candidatus Falkowiibacteriota</taxon>
    </lineage>
</organism>
<evidence type="ECO:0000259" key="2">
    <source>
        <dbReference type="Pfam" id="PF01138"/>
    </source>
</evidence>
<reference evidence="3 4" key="1">
    <citation type="journal article" date="2015" name="Nature">
        <title>rRNA introns, odd ribosomes, and small enigmatic genomes across a large radiation of phyla.</title>
        <authorList>
            <person name="Brown C.T."/>
            <person name="Hug L.A."/>
            <person name="Thomas B.C."/>
            <person name="Sharon I."/>
            <person name="Castelle C.J."/>
            <person name="Singh A."/>
            <person name="Wilkins M.J."/>
            <person name="Williams K.H."/>
            <person name="Banfield J.F."/>
        </authorList>
    </citation>
    <scope>NUCLEOTIDE SEQUENCE [LARGE SCALE GENOMIC DNA]</scope>
</reference>
<dbReference type="AlphaFoldDB" id="A0A0G0SDW0"/>
<dbReference type="Gene3D" id="3.30.230.70">
    <property type="entry name" value="GHMP Kinase, N-terminal domain"/>
    <property type="match status" value="1"/>
</dbReference>
<dbReference type="InterPro" id="IPR001247">
    <property type="entry name" value="ExoRNase_PH_dom1"/>
</dbReference>
<keyword evidence="3" id="KW-0808">Transferase</keyword>
<feature type="non-terminal residue" evidence="3">
    <location>
        <position position="93"/>
    </location>
</feature>
<dbReference type="PATRIC" id="fig|1618642.3.peg.434"/>
<comment type="caution">
    <text evidence="3">The sequence shown here is derived from an EMBL/GenBank/DDBJ whole genome shotgun (WGS) entry which is preliminary data.</text>
</comment>
<dbReference type="GO" id="GO:0005829">
    <property type="term" value="C:cytosol"/>
    <property type="evidence" value="ECO:0007669"/>
    <property type="project" value="TreeGrafter"/>
</dbReference>
<evidence type="ECO:0000256" key="1">
    <source>
        <dbReference type="ARBA" id="ARBA00022884"/>
    </source>
</evidence>
<dbReference type="InterPro" id="IPR020568">
    <property type="entry name" value="Ribosomal_Su5_D2-typ_SF"/>
</dbReference>
<evidence type="ECO:0000313" key="4">
    <source>
        <dbReference type="Proteomes" id="UP000034137"/>
    </source>
</evidence>
<protein>
    <submittedName>
        <fullName evidence="3">Polyribonucleotide nucleotidyltransferase</fullName>
    </submittedName>
</protein>
<dbReference type="GO" id="GO:0003723">
    <property type="term" value="F:RNA binding"/>
    <property type="evidence" value="ECO:0007669"/>
    <property type="project" value="UniProtKB-KW"/>
</dbReference>
<proteinExistence type="predicted"/>
<dbReference type="GO" id="GO:0000175">
    <property type="term" value="F:3'-5'-RNA exonuclease activity"/>
    <property type="evidence" value="ECO:0007669"/>
    <property type="project" value="TreeGrafter"/>
</dbReference>